<keyword evidence="5" id="KW-1185">Reference proteome</keyword>
<feature type="compositionally biased region" description="Polar residues" evidence="1">
    <location>
        <begin position="734"/>
        <end position="750"/>
    </location>
</feature>
<feature type="transmembrane region" description="Helical" evidence="2">
    <location>
        <begin position="445"/>
        <end position="467"/>
    </location>
</feature>
<dbReference type="GeneID" id="63774919"/>
<dbReference type="Proteomes" id="UP000193689">
    <property type="component" value="Unassembled WGS sequence"/>
</dbReference>
<dbReference type="PANTHER" id="PTHR35395:SF1">
    <property type="entry name" value="DUF6536 DOMAIN-CONTAINING PROTEIN"/>
    <property type="match status" value="1"/>
</dbReference>
<dbReference type="STRING" id="1141098.A0A1Y2DLA4"/>
<accession>A0A1Y2DLA4</accession>
<feature type="transmembrane region" description="Helical" evidence="2">
    <location>
        <begin position="564"/>
        <end position="587"/>
    </location>
</feature>
<feature type="region of interest" description="Disordered" evidence="1">
    <location>
        <begin position="702"/>
        <end position="758"/>
    </location>
</feature>
<evidence type="ECO:0000259" key="3">
    <source>
        <dbReference type="Pfam" id="PF20163"/>
    </source>
</evidence>
<dbReference type="EMBL" id="MCFJ01000013">
    <property type="protein sequence ID" value="ORY59505.1"/>
    <property type="molecule type" value="Genomic_DNA"/>
</dbReference>
<organism evidence="4 5">
    <name type="scientific">Pseudomassariella vexata</name>
    <dbReference type="NCBI Taxonomy" id="1141098"/>
    <lineage>
        <taxon>Eukaryota</taxon>
        <taxon>Fungi</taxon>
        <taxon>Dikarya</taxon>
        <taxon>Ascomycota</taxon>
        <taxon>Pezizomycotina</taxon>
        <taxon>Sordariomycetes</taxon>
        <taxon>Xylariomycetidae</taxon>
        <taxon>Amphisphaeriales</taxon>
        <taxon>Pseudomassariaceae</taxon>
        <taxon>Pseudomassariella</taxon>
    </lineage>
</organism>
<feature type="transmembrane region" description="Helical" evidence="2">
    <location>
        <begin position="537"/>
        <end position="557"/>
    </location>
</feature>
<reference evidence="4 5" key="1">
    <citation type="submission" date="2016-07" db="EMBL/GenBank/DDBJ databases">
        <title>Pervasive Adenine N6-methylation of Active Genes in Fungi.</title>
        <authorList>
            <consortium name="DOE Joint Genome Institute"/>
            <person name="Mondo S.J."/>
            <person name="Dannebaum R.O."/>
            <person name="Kuo R.C."/>
            <person name="Labutti K."/>
            <person name="Haridas S."/>
            <person name="Kuo A."/>
            <person name="Salamov A."/>
            <person name="Ahrendt S.R."/>
            <person name="Lipzen A."/>
            <person name="Sullivan W."/>
            <person name="Andreopoulos W.B."/>
            <person name="Clum A."/>
            <person name="Lindquist E."/>
            <person name="Daum C."/>
            <person name="Ramamoorthy G.K."/>
            <person name="Gryganskyi A."/>
            <person name="Culley D."/>
            <person name="Magnuson J.K."/>
            <person name="James T.Y."/>
            <person name="O'Malley M.A."/>
            <person name="Stajich J.E."/>
            <person name="Spatafora J.W."/>
            <person name="Visel A."/>
            <person name="Grigoriev I.V."/>
        </authorList>
    </citation>
    <scope>NUCLEOTIDE SEQUENCE [LARGE SCALE GENOMIC DNA]</scope>
    <source>
        <strain evidence="4 5">CBS 129021</strain>
    </source>
</reference>
<keyword evidence="2" id="KW-0812">Transmembrane</keyword>
<dbReference type="InParanoid" id="A0A1Y2DLA4"/>
<dbReference type="OrthoDB" id="5429634at2759"/>
<protein>
    <recommendedName>
        <fullName evidence="3">DUF6536 domain-containing protein</fullName>
    </recommendedName>
</protein>
<evidence type="ECO:0000313" key="5">
    <source>
        <dbReference type="Proteomes" id="UP000193689"/>
    </source>
</evidence>
<name>A0A1Y2DLA4_9PEZI</name>
<dbReference type="RefSeq" id="XP_040712079.1">
    <property type="nucleotide sequence ID" value="XM_040858707.1"/>
</dbReference>
<dbReference type="AlphaFoldDB" id="A0A1Y2DLA4"/>
<dbReference type="Pfam" id="PF20163">
    <property type="entry name" value="DUF6536"/>
    <property type="match status" value="1"/>
</dbReference>
<dbReference type="InterPro" id="IPR046623">
    <property type="entry name" value="DUF6536"/>
</dbReference>
<evidence type="ECO:0000256" key="2">
    <source>
        <dbReference type="SAM" id="Phobius"/>
    </source>
</evidence>
<feature type="transmembrane region" description="Helical" evidence="2">
    <location>
        <begin position="615"/>
        <end position="643"/>
    </location>
</feature>
<keyword evidence="2" id="KW-1133">Transmembrane helix</keyword>
<feature type="transmembrane region" description="Helical" evidence="2">
    <location>
        <begin position="26"/>
        <end position="49"/>
    </location>
</feature>
<proteinExistence type="predicted"/>
<gene>
    <name evidence="4" type="ORF">BCR38DRAFT_412520</name>
</gene>
<comment type="caution">
    <text evidence="4">The sequence shown here is derived from an EMBL/GenBank/DDBJ whole genome shotgun (WGS) entry which is preliminary data.</text>
</comment>
<sequence>MDINRFNLLFSNLSGWKQAANVNSTVLIVMSLTLLACLITSVSQTGGLAKAFMFYEGTCNGGSASRVNVALHLLLNIVSTAILASSNFFMQVLNSPSREEVDEAHRTGSWLGIGVPSVRNAFKVAPFKTWCWIALLLSSIPIHLLFNSTIFQTDTRMADYHMTIASEGFVNGADFYAPASENRKEPILTFDHSASLTPTGFYDWNYYYDSGEDSDGYLTYLWRSDTKYILDQPKNGYGLMINMSDYADATLEINRNITAAAANAARWEKLTATECYNNYQKCNGLTEYRDVVVIVDQPDGWVRDDVWHFANDTNNAIWDPLVPANESNSLWYSAQCAMVASHWHDNPTMCYPLCNEALGQSFSSETGLDPSDINKANWTFNFFSSEQSIWWVNGTHDNEDYVFFSALDVSNLTSGLQPGAADLTVSYCLAEPADRVCHVGLSNTLLLAVMLCVFIKTGTAVLVTVVLGRRNQAPLVTLGDAIASFIRQPDPNTAGMCILSQEETRRAYRSRRAYVLAAPRQWHTVQKRRWSVVPKTVWWTTYTLFLLGISIVTYFFTMTHSPRGFIPLIIVSVFLHWLLSNTIYLFISEGGYYGTSEFTSSFQKDDTLPDNTAVVLGYSIFFEGALFVMMMVSLFLITVPIFLSFQKLPRNMVNVGSNSLAISAACHASTISLAAAQPSISPDMSRSRFEMPPPPYSAYMPLRDDLDDEADGSRGNTTRVSSHGSGAIKMQTLPGRNSQVTPIGRNSSDEQIPGRKDREQRLEKLSQVKLKWGVIKMPPEWYEEFSVEEPVEHISFGAEEDKVELPLSGRWYA</sequence>
<dbReference type="PANTHER" id="PTHR35395">
    <property type="entry name" value="DUF6536 DOMAIN-CONTAINING PROTEIN"/>
    <property type="match status" value="1"/>
</dbReference>
<feature type="compositionally biased region" description="Polar residues" evidence="1">
    <location>
        <begin position="714"/>
        <end position="724"/>
    </location>
</feature>
<keyword evidence="2" id="KW-0472">Membrane</keyword>
<feature type="transmembrane region" description="Helical" evidence="2">
    <location>
        <begin position="127"/>
        <end position="146"/>
    </location>
</feature>
<feature type="transmembrane region" description="Helical" evidence="2">
    <location>
        <begin position="69"/>
        <end position="90"/>
    </location>
</feature>
<evidence type="ECO:0000313" key="4">
    <source>
        <dbReference type="EMBL" id="ORY59505.1"/>
    </source>
</evidence>
<evidence type="ECO:0000256" key="1">
    <source>
        <dbReference type="SAM" id="MobiDB-lite"/>
    </source>
</evidence>
<feature type="domain" description="DUF6536" evidence="3">
    <location>
        <begin position="16"/>
        <end position="170"/>
    </location>
</feature>